<dbReference type="Proteomes" id="UP001497516">
    <property type="component" value="Chromosome 9"/>
</dbReference>
<reference evidence="1 2" key="1">
    <citation type="submission" date="2024-04" db="EMBL/GenBank/DDBJ databases">
        <authorList>
            <person name="Fracassetti M."/>
        </authorList>
    </citation>
    <scope>NUCLEOTIDE SEQUENCE [LARGE SCALE GENOMIC DNA]</scope>
</reference>
<proteinExistence type="predicted"/>
<evidence type="ECO:0000313" key="2">
    <source>
        <dbReference type="Proteomes" id="UP001497516"/>
    </source>
</evidence>
<sequence>MIGSSFFTTIPLSPSPLPPPAAVDNKEKLFSSVVVDVPSLGNPAYSNEISIFTAASTANAVAEQTLGVKICRSLVAMASPSGSILTPPVATTSNRKHPSYNAPSGLKFFAGSIYIAHSGIAGETKSSSERAPA</sequence>
<name>A0AAV2GK90_9ROSI</name>
<gene>
    <name evidence="1" type="ORF">LTRI10_LOCUS50484</name>
</gene>
<protein>
    <submittedName>
        <fullName evidence="1">Uncharacterized protein</fullName>
    </submittedName>
</protein>
<dbReference type="AlphaFoldDB" id="A0AAV2GK90"/>
<evidence type="ECO:0000313" key="1">
    <source>
        <dbReference type="EMBL" id="CAL1411109.1"/>
    </source>
</evidence>
<keyword evidence="2" id="KW-1185">Reference proteome</keyword>
<accession>A0AAV2GK90</accession>
<organism evidence="1 2">
    <name type="scientific">Linum trigynum</name>
    <dbReference type="NCBI Taxonomy" id="586398"/>
    <lineage>
        <taxon>Eukaryota</taxon>
        <taxon>Viridiplantae</taxon>
        <taxon>Streptophyta</taxon>
        <taxon>Embryophyta</taxon>
        <taxon>Tracheophyta</taxon>
        <taxon>Spermatophyta</taxon>
        <taxon>Magnoliopsida</taxon>
        <taxon>eudicotyledons</taxon>
        <taxon>Gunneridae</taxon>
        <taxon>Pentapetalae</taxon>
        <taxon>rosids</taxon>
        <taxon>fabids</taxon>
        <taxon>Malpighiales</taxon>
        <taxon>Linaceae</taxon>
        <taxon>Linum</taxon>
    </lineage>
</organism>
<dbReference type="EMBL" id="OZ034822">
    <property type="protein sequence ID" value="CAL1411109.1"/>
    <property type="molecule type" value="Genomic_DNA"/>
</dbReference>